<dbReference type="InterPro" id="IPR044943">
    <property type="entry name" value="NOS_dom_1"/>
</dbReference>
<dbReference type="InterPro" id="IPR044944">
    <property type="entry name" value="NOS_dom_3"/>
</dbReference>
<feature type="domain" description="Nitric oxide synthase (NOS)" evidence="13">
    <location>
        <begin position="66"/>
        <end position="73"/>
    </location>
</feature>
<organism evidence="14 15">
    <name type="scientific">Bacillus swezeyi</name>
    <dbReference type="NCBI Taxonomy" id="1925020"/>
    <lineage>
        <taxon>Bacteria</taxon>
        <taxon>Bacillati</taxon>
        <taxon>Bacillota</taxon>
        <taxon>Bacilli</taxon>
        <taxon>Bacillales</taxon>
        <taxon>Bacillaceae</taxon>
        <taxon>Bacillus</taxon>
    </lineage>
</organism>
<name>A0A1R1QZC6_9BACI</name>
<dbReference type="SUPFAM" id="SSF56512">
    <property type="entry name" value="Nitric oxide (NO) synthase oxygenase domain"/>
    <property type="match status" value="1"/>
</dbReference>
<reference evidence="14 15" key="1">
    <citation type="submission" date="2017-01" db="EMBL/GenBank/DDBJ databases">
        <title>Bacillus phylogenomics.</title>
        <authorList>
            <person name="Dunlap C."/>
        </authorList>
    </citation>
    <scope>NUCLEOTIDE SEQUENCE [LARGE SCALE GENOMIC DNA]</scope>
    <source>
        <strain evidence="14 15">NRRL B-41282</strain>
    </source>
</reference>
<evidence type="ECO:0000256" key="3">
    <source>
        <dbReference type="ARBA" id="ARBA00005411"/>
    </source>
</evidence>
<dbReference type="RefSeq" id="WP_076762008.1">
    <property type="nucleotide sequence ID" value="NZ_JARMMI010000011.1"/>
</dbReference>
<sequence>MEAHEERWNEAKAFIEICFGELSKSEEEKKLRLHNIREEIKKTGTYTHTMEEIEHGARMAWRNSSRCIGRLFWHSLTVLDKRDARTEEEVRDALFQHIRLATNSGKIKPFITIFPPEQNGEKKVTIWNHQLIRYAGYETENGVVGDPASTELTKACQALGWKGEGTLFDPLPLVFQIADHPPVWYDLPKDIVKEVPLIHPDIAAFQDLGLKWYAVPIIADMKLEIGGIHYNAAPFNGWYMGTEIGARNLADTDRYNVLEKVAAVMGLDTERNASLWKDRALVELNTAVLYSYKKAGVSIVDHHTAASQFKRFEEQEAEEGRELSASWTWLIPPLSPASTHIFHSYYENKPVKPNYFYQEKPYLGDY</sequence>
<comment type="subunit">
    <text evidence="11">Homodimer.</text>
</comment>
<comment type="similarity">
    <text evidence="3 11">Belongs to the NOS family. Bacterial NOS oxygenase subfamily.</text>
</comment>
<dbReference type="CDD" id="cd00794">
    <property type="entry name" value="NOS_oxygenase_prok"/>
    <property type="match status" value="1"/>
</dbReference>
<comment type="caution">
    <text evidence="14">The sequence shown here is derived from an EMBL/GenBank/DDBJ whole genome shotgun (WGS) entry which is preliminary data.</text>
</comment>
<dbReference type="EMBL" id="MTJL01000001">
    <property type="protein sequence ID" value="OMI10037.1"/>
    <property type="molecule type" value="Genomic_DNA"/>
</dbReference>
<comment type="miscellaneous">
    <text evidence="11">This protein is similar to the oxygenase domain of eukaryotic nitric oxide synthases but lacks the reductase domain which, in eukaryotes, is responsible for transfer of electrons to the ferric heme during nitric oxide synthesis.</text>
</comment>
<dbReference type="GO" id="GO:0004517">
    <property type="term" value="F:nitric-oxide synthase activity"/>
    <property type="evidence" value="ECO:0007669"/>
    <property type="project" value="InterPro"/>
</dbReference>
<dbReference type="EC" id="1.14.14.47" evidence="4 11"/>
<evidence type="ECO:0000313" key="15">
    <source>
        <dbReference type="Proteomes" id="UP000187367"/>
    </source>
</evidence>
<accession>A0A1R1RTI0</accession>
<evidence type="ECO:0000256" key="8">
    <source>
        <dbReference type="ARBA" id="ARBA00023002"/>
    </source>
</evidence>
<evidence type="ECO:0000256" key="4">
    <source>
        <dbReference type="ARBA" id="ARBA00012735"/>
    </source>
</evidence>
<evidence type="ECO:0000256" key="2">
    <source>
        <dbReference type="ARBA" id="ARBA00002642"/>
    </source>
</evidence>
<dbReference type="Pfam" id="PF02898">
    <property type="entry name" value="NO_synthase"/>
    <property type="match status" value="1"/>
</dbReference>
<evidence type="ECO:0000256" key="12">
    <source>
        <dbReference type="PIRSR" id="PIRSR037219-1"/>
    </source>
</evidence>
<dbReference type="Proteomes" id="UP000187367">
    <property type="component" value="Unassembled WGS sequence"/>
</dbReference>
<evidence type="ECO:0000256" key="9">
    <source>
        <dbReference type="ARBA" id="ARBA00023004"/>
    </source>
</evidence>
<dbReference type="PIRSF" id="PIRSF037219">
    <property type="entry name" value="NOS_oxygenase"/>
    <property type="match status" value="1"/>
</dbReference>
<dbReference type="InterPro" id="IPR036119">
    <property type="entry name" value="NOS_N_sf"/>
</dbReference>
<dbReference type="PANTHER" id="PTHR43410:SF1">
    <property type="entry name" value="NITRIC OXIDE SYNTHASE"/>
    <property type="match status" value="1"/>
</dbReference>
<dbReference type="GO" id="GO:0006809">
    <property type="term" value="P:nitric oxide biosynthetic process"/>
    <property type="evidence" value="ECO:0007669"/>
    <property type="project" value="InterPro"/>
</dbReference>
<keyword evidence="7 11" id="KW-0479">Metal-binding</keyword>
<evidence type="ECO:0000256" key="1">
    <source>
        <dbReference type="ARBA" id="ARBA00001971"/>
    </source>
</evidence>
<protein>
    <recommendedName>
        <fullName evidence="5 11">Nitric oxide synthase oxygenase</fullName>
        <ecNumber evidence="4 11">1.14.14.47</ecNumber>
    </recommendedName>
</protein>
<keyword evidence="8 11" id="KW-0560">Oxidoreductase</keyword>
<evidence type="ECO:0000256" key="10">
    <source>
        <dbReference type="ARBA" id="ARBA00048713"/>
    </source>
</evidence>
<dbReference type="PROSITE" id="PS60001">
    <property type="entry name" value="NOS"/>
    <property type="match status" value="1"/>
</dbReference>
<evidence type="ECO:0000256" key="6">
    <source>
        <dbReference type="ARBA" id="ARBA00022617"/>
    </source>
</evidence>
<comment type="function">
    <text evidence="2 11">Catalyzes the production of nitric oxide.</text>
</comment>
<comment type="catalytic activity">
    <reaction evidence="10">
        <text>3 reduced [flavodoxin] + 2 L-arginine + 4 O2 = 3 oxidized [flavodoxin] + 2 L-citrulline + 2 nitric oxide + 4 H2O + 5 H(+)</text>
        <dbReference type="Rhea" id="RHEA:52324"/>
        <dbReference type="Rhea" id="RHEA-COMP:10622"/>
        <dbReference type="Rhea" id="RHEA-COMP:10623"/>
        <dbReference type="ChEBI" id="CHEBI:15377"/>
        <dbReference type="ChEBI" id="CHEBI:15378"/>
        <dbReference type="ChEBI" id="CHEBI:15379"/>
        <dbReference type="ChEBI" id="CHEBI:16480"/>
        <dbReference type="ChEBI" id="CHEBI:32682"/>
        <dbReference type="ChEBI" id="CHEBI:57618"/>
        <dbReference type="ChEBI" id="CHEBI:57743"/>
        <dbReference type="ChEBI" id="CHEBI:58210"/>
        <dbReference type="EC" id="1.14.14.47"/>
    </reaction>
</comment>
<dbReference type="OrthoDB" id="3398374at2"/>
<dbReference type="InterPro" id="IPR004030">
    <property type="entry name" value="NOS_N"/>
</dbReference>
<gene>
    <name evidence="14" type="ORF">BW143_00075</name>
</gene>
<dbReference type="GO" id="GO:0020037">
    <property type="term" value="F:heme binding"/>
    <property type="evidence" value="ECO:0007669"/>
    <property type="project" value="InterPro"/>
</dbReference>
<dbReference type="Gene3D" id="3.90.1230.10">
    <property type="entry name" value="Nitric Oxide Synthase, Chain A, domain 3"/>
    <property type="match status" value="1"/>
</dbReference>
<evidence type="ECO:0000256" key="7">
    <source>
        <dbReference type="ARBA" id="ARBA00022723"/>
    </source>
</evidence>
<dbReference type="InterPro" id="IPR050607">
    <property type="entry name" value="NOS"/>
</dbReference>
<keyword evidence="9 11" id="KW-0408">Iron</keyword>
<comment type="cofactor">
    <cofactor evidence="1 11 12">
        <name>heme</name>
        <dbReference type="ChEBI" id="CHEBI:30413"/>
    </cofactor>
</comment>
<dbReference type="InterPro" id="IPR017142">
    <property type="entry name" value="Nitric_oxide_synthase_Oase-su"/>
</dbReference>
<dbReference type="PANTHER" id="PTHR43410">
    <property type="entry name" value="NITRIC OXIDE SYNTHASE OXYGENASE"/>
    <property type="match status" value="1"/>
</dbReference>
<dbReference type="InterPro" id="IPR044940">
    <property type="entry name" value="NOS_dom_2"/>
</dbReference>
<evidence type="ECO:0000259" key="13">
    <source>
        <dbReference type="PROSITE" id="PS60001"/>
    </source>
</evidence>
<accession>A0A1R1QZC6</accession>
<evidence type="ECO:0000256" key="5">
    <source>
        <dbReference type="ARBA" id="ARBA00018859"/>
    </source>
</evidence>
<dbReference type="Gene3D" id="3.90.440.10">
    <property type="entry name" value="Nitric Oxide Synthase,Heme Domain,Chain A domain 2"/>
    <property type="match status" value="1"/>
</dbReference>
<dbReference type="AlphaFoldDB" id="A0A1R1QZC6"/>
<evidence type="ECO:0000313" key="14">
    <source>
        <dbReference type="EMBL" id="OMI10037.1"/>
    </source>
</evidence>
<evidence type="ECO:0000256" key="11">
    <source>
        <dbReference type="PIRNR" id="PIRNR037219"/>
    </source>
</evidence>
<dbReference type="GO" id="GO:0046872">
    <property type="term" value="F:metal ion binding"/>
    <property type="evidence" value="ECO:0007669"/>
    <property type="project" value="UniProtKB-KW"/>
</dbReference>
<keyword evidence="15" id="KW-1185">Reference proteome</keyword>
<dbReference type="Gene3D" id="3.90.340.10">
    <property type="entry name" value="Nitric Oxide Synthase, Chain A, domain 1"/>
    <property type="match status" value="1"/>
</dbReference>
<proteinExistence type="inferred from homology"/>
<keyword evidence="6 11" id="KW-0349">Heme</keyword>
<feature type="binding site" description="axial binding residue" evidence="12">
    <location>
        <position position="67"/>
    </location>
    <ligand>
        <name>heme</name>
        <dbReference type="ChEBI" id="CHEBI:30413"/>
    </ligand>
    <ligandPart>
        <name>Fe</name>
        <dbReference type="ChEBI" id="CHEBI:18248"/>
    </ligandPart>
</feature>